<accession>A0A437H0Z9</accession>
<name>A0A437H0Z9_9SPHN</name>
<gene>
    <name evidence="2" type="ORF">EKN06_03440</name>
</gene>
<proteinExistence type="predicted"/>
<protein>
    <submittedName>
        <fullName evidence="2">General stress protein</fullName>
    </submittedName>
</protein>
<keyword evidence="3" id="KW-1185">Reference proteome</keyword>
<dbReference type="InterPro" id="IPR052917">
    <property type="entry name" value="Stress-Dev_Protein"/>
</dbReference>
<evidence type="ECO:0000313" key="3">
    <source>
        <dbReference type="Proteomes" id="UP000283003"/>
    </source>
</evidence>
<sequence length="161" mass="18180">MDYDKHPEPEKMKHEFWEEMNKSPFLMLQLDADPDSSAPMTAQLDKDADSAIWFFTYRDSRFGKMGPATATFASKGHEVFARFSGVLTEETSRERLEKQWDNTVQAWFPEGKDSPKVLLMRMDLGDASIWCGKMGLLSVGKMLLGMDVTDDVAGGQVETTL</sequence>
<dbReference type="Gene3D" id="2.30.110.10">
    <property type="entry name" value="Electron Transport, Fmn-binding Protein, Chain A"/>
    <property type="match status" value="1"/>
</dbReference>
<dbReference type="SUPFAM" id="SSF50475">
    <property type="entry name" value="FMN-binding split barrel"/>
    <property type="match status" value="1"/>
</dbReference>
<comment type="caution">
    <text evidence="2">The sequence shown here is derived from an EMBL/GenBank/DDBJ whole genome shotgun (WGS) entry which is preliminary data.</text>
</comment>
<dbReference type="OrthoDB" id="1432662at2"/>
<dbReference type="InterPro" id="IPR012349">
    <property type="entry name" value="Split_barrel_FMN-bd"/>
</dbReference>
<dbReference type="Proteomes" id="UP000283003">
    <property type="component" value="Unassembled WGS sequence"/>
</dbReference>
<reference evidence="2 3" key="1">
    <citation type="submission" date="2018-12" db="EMBL/GenBank/DDBJ databases">
        <title>Croceicoccus ponticola sp. nov., a lipolytic bacterium isolated from seawater.</title>
        <authorList>
            <person name="Yoon J.-H."/>
        </authorList>
    </citation>
    <scope>NUCLEOTIDE SEQUENCE [LARGE SCALE GENOMIC DNA]</scope>
    <source>
        <strain evidence="2 3">GM-16</strain>
    </source>
</reference>
<organism evidence="2 3">
    <name type="scientific">Croceicoccus ponticola</name>
    <dbReference type="NCBI Taxonomy" id="2217664"/>
    <lineage>
        <taxon>Bacteria</taxon>
        <taxon>Pseudomonadati</taxon>
        <taxon>Pseudomonadota</taxon>
        <taxon>Alphaproteobacteria</taxon>
        <taxon>Sphingomonadales</taxon>
        <taxon>Erythrobacteraceae</taxon>
        <taxon>Croceicoccus</taxon>
    </lineage>
</organism>
<dbReference type="RefSeq" id="WP_127611451.1">
    <property type="nucleotide sequence ID" value="NZ_RXOL01000001.1"/>
</dbReference>
<dbReference type="InterPro" id="IPR038725">
    <property type="entry name" value="YdaG_split_barrel_FMN-bd"/>
</dbReference>
<evidence type="ECO:0000259" key="1">
    <source>
        <dbReference type="Pfam" id="PF16242"/>
    </source>
</evidence>
<dbReference type="PANTHER" id="PTHR34818:SF1">
    <property type="entry name" value="PROTEIN BLI-3"/>
    <property type="match status" value="1"/>
</dbReference>
<dbReference type="Pfam" id="PF16242">
    <property type="entry name" value="Pyrid_ox_like"/>
    <property type="match status" value="1"/>
</dbReference>
<dbReference type="PANTHER" id="PTHR34818">
    <property type="entry name" value="PROTEIN BLI-3"/>
    <property type="match status" value="1"/>
</dbReference>
<evidence type="ECO:0000313" key="2">
    <source>
        <dbReference type="EMBL" id="RVQ69259.1"/>
    </source>
</evidence>
<dbReference type="AlphaFoldDB" id="A0A437H0Z9"/>
<dbReference type="EMBL" id="RXOL01000001">
    <property type="protein sequence ID" value="RVQ69259.1"/>
    <property type="molecule type" value="Genomic_DNA"/>
</dbReference>
<feature type="domain" description="General stress protein FMN-binding split barrel" evidence="1">
    <location>
        <begin position="14"/>
        <end position="141"/>
    </location>
</feature>